<accession>A0A933GQ05</accession>
<organism evidence="2 3">
    <name type="scientific">Tectimicrobiota bacterium</name>
    <dbReference type="NCBI Taxonomy" id="2528274"/>
    <lineage>
        <taxon>Bacteria</taxon>
        <taxon>Pseudomonadati</taxon>
        <taxon>Nitrospinota/Tectimicrobiota group</taxon>
        <taxon>Candidatus Tectimicrobiota</taxon>
    </lineage>
</organism>
<dbReference type="SUPFAM" id="SSF47413">
    <property type="entry name" value="lambda repressor-like DNA-binding domains"/>
    <property type="match status" value="1"/>
</dbReference>
<dbReference type="InterPro" id="IPR001387">
    <property type="entry name" value="Cro/C1-type_HTH"/>
</dbReference>
<feature type="domain" description="HTH cro/C1-type" evidence="1">
    <location>
        <begin position="3"/>
        <end position="42"/>
    </location>
</feature>
<evidence type="ECO:0000313" key="3">
    <source>
        <dbReference type="Proteomes" id="UP000772181"/>
    </source>
</evidence>
<dbReference type="PROSITE" id="PS50943">
    <property type="entry name" value="HTH_CROC1"/>
    <property type="match status" value="1"/>
</dbReference>
<protein>
    <submittedName>
        <fullName evidence="2">Helix-turn-helix transcriptional regulator</fullName>
    </submittedName>
</protein>
<dbReference type="GO" id="GO:0003677">
    <property type="term" value="F:DNA binding"/>
    <property type="evidence" value="ECO:0007669"/>
    <property type="project" value="InterPro"/>
</dbReference>
<dbReference type="Proteomes" id="UP000772181">
    <property type="component" value="Unassembled WGS sequence"/>
</dbReference>
<comment type="caution">
    <text evidence="2">The sequence shown here is derived from an EMBL/GenBank/DDBJ whole genome shotgun (WGS) entry which is preliminary data.</text>
</comment>
<dbReference type="EMBL" id="JACQWF010000403">
    <property type="protein sequence ID" value="MBI4596540.1"/>
    <property type="molecule type" value="Genomic_DNA"/>
</dbReference>
<reference evidence="2" key="1">
    <citation type="submission" date="2020-07" db="EMBL/GenBank/DDBJ databases">
        <title>Huge and variable diversity of episymbiotic CPR bacteria and DPANN archaea in groundwater ecosystems.</title>
        <authorList>
            <person name="He C.Y."/>
            <person name="Keren R."/>
            <person name="Whittaker M."/>
            <person name="Farag I.F."/>
            <person name="Doudna J."/>
            <person name="Cate J.H.D."/>
            <person name="Banfield J.F."/>
        </authorList>
    </citation>
    <scope>NUCLEOTIDE SEQUENCE</scope>
    <source>
        <strain evidence="2">NC_groundwater_1482_Ag_S-0.65um_47_24</strain>
    </source>
</reference>
<evidence type="ECO:0000259" key="1">
    <source>
        <dbReference type="PROSITE" id="PS50943"/>
    </source>
</evidence>
<dbReference type="CDD" id="cd00093">
    <property type="entry name" value="HTH_XRE"/>
    <property type="match status" value="1"/>
</dbReference>
<dbReference type="Pfam" id="PF01381">
    <property type="entry name" value="HTH_3"/>
    <property type="match status" value="1"/>
</dbReference>
<dbReference type="AlphaFoldDB" id="A0A933GQ05"/>
<dbReference type="InterPro" id="IPR010982">
    <property type="entry name" value="Lambda_DNA-bd_dom_sf"/>
</dbReference>
<sequence>MRQKQKSLRQLASELGVSHSYLSQIAHGKRPASPELVSKMSKMVSNNGLLEFATAKARCYNSIRKIAELCSGSTEDFGSFSPGS</sequence>
<proteinExistence type="predicted"/>
<gene>
    <name evidence="2" type="ORF">HY730_09245</name>
</gene>
<dbReference type="Gene3D" id="1.10.260.40">
    <property type="entry name" value="lambda repressor-like DNA-binding domains"/>
    <property type="match status" value="1"/>
</dbReference>
<feature type="non-terminal residue" evidence="2">
    <location>
        <position position="84"/>
    </location>
</feature>
<name>A0A933GQ05_UNCTE</name>
<evidence type="ECO:0000313" key="2">
    <source>
        <dbReference type="EMBL" id="MBI4596540.1"/>
    </source>
</evidence>